<evidence type="ECO:0000313" key="6">
    <source>
        <dbReference type="EMBL" id="SLK12800.1"/>
    </source>
</evidence>
<dbReference type="AlphaFoldDB" id="A0A1U6IXR2"/>
<dbReference type="GO" id="GO:0000976">
    <property type="term" value="F:transcription cis-regulatory region binding"/>
    <property type="evidence" value="ECO:0007669"/>
    <property type="project" value="TreeGrafter"/>
</dbReference>
<evidence type="ECO:0000313" key="7">
    <source>
        <dbReference type="Proteomes" id="UP000190989"/>
    </source>
</evidence>
<dbReference type="InterPro" id="IPR000843">
    <property type="entry name" value="HTH_LacI"/>
</dbReference>
<keyword evidence="4" id="KW-0804">Transcription</keyword>
<dbReference type="PROSITE" id="PS00356">
    <property type="entry name" value="HTH_LACI_1"/>
    <property type="match status" value="1"/>
</dbReference>
<organism evidence="6 7">
    <name type="scientific">Novosphingobium mathurense</name>
    <dbReference type="NCBI Taxonomy" id="428990"/>
    <lineage>
        <taxon>Bacteria</taxon>
        <taxon>Pseudomonadati</taxon>
        <taxon>Pseudomonadota</taxon>
        <taxon>Alphaproteobacteria</taxon>
        <taxon>Sphingomonadales</taxon>
        <taxon>Sphingomonadaceae</taxon>
        <taxon>Novosphingobium</taxon>
    </lineage>
</organism>
<dbReference type="Gene3D" id="3.40.50.2300">
    <property type="match status" value="2"/>
</dbReference>
<accession>A0A1U6IXR2</accession>
<proteinExistence type="predicted"/>
<gene>
    <name evidence="6" type="ORF">SAMN06295987_1226</name>
</gene>
<dbReference type="SUPFAM" id="SSF53822">
    <property type="entry name" value="Periplasmic binding protein-like I"/>
    <property type="match status" value="1"/>
</dbReference>
<dbReference type="PANTHER" id="PTHR30146:SF151">
    <property type="entry name" value="HTH-TYPE TRANSCRIPTIONAL REPRESSOR CYTR"/>
    <property type="match status" value="1"/>
</dbReference>
<dbReference type="Gene3D" id="1.10.260.40">
    <property type="entry name" value="lambda repressor-like DNA-binding domains"/>
    <property type="match status" value="1"/>
</dbReference>
<dbReference type="PROSITE" id="PS50932">
    <property type="entry name" value="HTH_LACI_2"/>
    <property type="match status" value="1"/>
</dbReference>
<dbReference type="GO" id="GO:0003700">
    <property type="term" value="F:DNA-binding transcription factor activity"/>
    <property type="evidence" value="ECO:0007669"/>
    <property type="project" value="TreeGrafter"/>
</dbReference>
<dbReference type="SUPFAM" id="SSF47413">
    <property type="entry name" value="lambda repressor-like DNA-binding domains"/>
    <property type="match status" value="1"/>
</dbReference>
<dbReference type="EMBL" id="FVZE01000022">
    <property type="protein sequence ID" value="SLK12800.1"/>
    <property type="molecule type" value="Genomic_DNA"/>
</dbReference>
<keyword evidence="3" id="KW-0238">DNA-binding</keyword>
<dbReference type="SMART" id="SM00354">
    <property type="entry name" value="HTH_LACI"/>
    <property type="match status" value="1"/>
</dbReference>
<dbReference type="InterPro" id="IPR046335">
    <property type="entry name" value="LacI/GalR-like_sensor"/>
</dbReference>
<evidence type="ECO:0000256" key="4">
    <source>
        <dbReference type="ARBA" id="ARBA00023163"/>
    </source>
</evidence>
<feature type="domain" description="HTH lacI-type" evidence="5">
    <location>
        <begin position="2"/>
        <end position="56"/>
    </location>
</feature>
<dbReference type="InterPro" id="IPR010982">
    <property type="entry name" value="Lambda_DNA-bd_dom_sf"/>
</dbReference>
<sequence>MSTISDVAKKAGVSTATVSRVMSTPSKVAKATRVKVTAAMDSLGYSPNNAAKSLRTLRTNKILVTVQDIMNPFCNQFIKSVEHSASAAGYSVLLGDTGLDAEREEQYVKMLWQREADGLIVLGRMPQSLMGNGSTPESLAPIVNACGFTPDLAVPSVYIDNTRAAEQVIDYLDTQGHKGIGVVAGAAQANNSRLRLIGVEAAAARHSSKITVANAEFSIEAGLAATLKLLEASPRPTAIFCFSDEMAIGALEAFHKLGLKCPDDISLVGFDDIRYAKHLSPALTTVKQPMQAVGEEVFRTLLDILTNKTTLVRHVMLPHKLQVRNSVRNIA</sequence>
<dbReference type="STRING" id="428990.SAMN06295987_1226"/>
<evidence type="ECO:0000256" key="3">
    <source>
        <dbReference type="ARBA" id="ARBA00023125"/>
    </source>
</evidence>
<dbReference type="Pfam" id="PF13377">
    <property type="entry name" value="Peripla_BP_3"/>
    <property type="match status" value="1"/>
</dbReference>
<keyword evidence="1" id="KW-0678">Repressor</keyword>
<dbReference type="PANTHER" id="PTHR30146">
    <property type="entry name" value="LACI-RELATED TRANSCRIPTIONAL REPRESSOR"/>
    <property type="match status" value="1"/>
</dbReference>
<protein>
    <submittedName>
        <fullName evidence="6">Transcriptional regulator, LacI family</fullName>
    </submittedName>
</protein>
<dbReference type="PRINTS" id="PR00036">
    <property type="entry name" value="HTHLACI"/>
</dbReference>
<evidence type="ECO:0000256" key="2">
    <source>
        <dbReference type="ARBA" id="ARBA00023015"/>
    </source>
</evidence>
<dbReference type="CDD" id="cd01392">
    <property type="entry name" value="HTH_LacI"/>
    <property type="match status" value="1"/>
</dbReference>
<name>A0A1U6IXR2_9SPHN</name>
<reference evidence="7" key="1">
    <citation type="submission" date="2017-02" db="EMBL/GenBank/DDBJ databases">
        <authorList>
            <person name="Varghese N."/>
            <person name="Submissions S."/>
        </authorList>
    </citation>
    <scope>NUCLEOTIDE SEQUENCE [LARGE SCALE GENOMIC DNA]</scope>
    <source>
        <strain evidence="7">SM117</strain>
    </source>
</reference>
<keyword evidence="2" id="KW-0805">Transcription regulation</keyword>
<evidence type="ECO:0000259" key="5">
    <source>
        <dbReference type="PROSITE" id="PS50932"/>
    </source>
</evidence>
<evidence type="ECO:0000256" key="1">
    <source>
        <dbReference type="ARBA" id="ARBA00022491"/>
    </source>
</evidence>
<keyword evidence="7" id="KW-1185">Reference proteome</keyword>
<dbReference type="RefSeq" id="WP_079732102.1">
    <property type="nucleotide sequence ID" value="NZ_FVZE01000022.1"/>
</dbReference>
<dbReference type="InterPro" id="IPR028082">
    <property type="entry name" value="Peripla_BP_I"/>
</dbReference>
<dbReference type="Pfam" id="PF00356">
    <property type="entry name" value="LacI"/>
    <property type="match status" value="1"/>
</dbReference>
<dbReference type="Proteomes" id="UP000190989">
    <property type="component" value="Unassembled WGS sequence"/>
</dbReference>